<sequence length="123" mass="13459">MTTTSQQEVYRFLEDRFACAQACTECARACAMRASRAEPDGTQDQELLRRKGIMCAEACDATCRVLSEQDPQDEAGVRGQLEWCRAVCLDCAHVFDGHPGSEEVARACRGCARACTAFLAMLG</sequence>
<dbReference type="PANTHER" id="PTHR37310:SF1">
    <property type="entry name" value="CYTOPLASMIC PROTEIN"/>
    <property type="match status" value="1"/>
</dbReference>
<gene>
    <name evidence="1" type="ORF">ACFOZ0_02260</name>
</gene>
<dbReference type="Pfam" id="PF03860">
    <property type="entry name" value="Csp"/>
    <property type="match status" value="1"/>
</dbReference>
<name>A0ABV7S5R8_9ACTN</name>
<comment type="caution">
    <text evidence="1">The sequence shown here is derived from an EMBL/GenBank/DDBJ whole genome shotgun (WGS) entry which is preliminary data.</text>
</comment>
<evidence type="ECO:0000313" key="2">
    <source>
        <dbReference type="Proteomes" id="UP001595701"/>
    </source>
</evidence>
<proteinExistence type="predicted"/>
<organism evidence="1 2">
    <name type="scientific">Streptomyces yaanensis</name>
    <dbReference type="NCBI Taxonomy" id="1142239"/>
    <lineage>
        <taxon>Bacteria</taxon>
        <taxon>Bacillati</taxon>
        <taxon>Actinomycetota</taxon>
        <taxon>Actinomycetes</taxon>
        <taxon>Kitasatosporales</taxon>
        <taxon>Streptomycetaceae</taxon>
        <taxon>Streptomyces</taxon>
    </lineage>
</organism>
<accession>A0ABV7S5R8</accession>
<evidence type="ECO:0000313" key="1">
    <source>
        <dbReference type="EMBL" id="MFC3572128.1"/>
    </source>
</evidence>
<dbReference type="Gene3D" id="1.20.1270.360">
    <property type="match status" value="1"/>
</dbReference>
<dbReference type="Proteomes" id="UP001595701">
    <property type="component" value="Unassembled WGS sequence"/>
</dbReference>
<dbReference type="PANTHER" id="PTHR37310">
    <property type="entry name" value="CYTOPLASMIC PROTEIN-RELATED"/>
    <property type="match status" value="1"/>
</dbReference>
<keyword evidence="2" id="KW-1185">Reference proteome</keyword>
<reference evidence="2" key="1">
    <citation type="journal article" date="2019" name="Int. J. Syst. Evol. Microbiol.">
        <title>The Global Catalogue of Microorganisms (GCM) 10K type strain sequencing project: providing services to taxonomists for standard genome sequencing and annotation.</title>
        <authorList>
            <consortium name="The Broad Institute Genomics Platform"/>
            <consortium name="The Broad Institute Genome Sequencing Center for Infectious Disease"/>
            <person name="Wu L."/>
            <person name="Ma J."/>
        </authorList>
    </citation>
    <scope>NUCLEOTIDE SEQUENCE [LARGE SCALE GENOMIC DNA]</scope>
    <source>
        <strain evidence="2">CGMCC 4.7035</strain>
    </source>
</reference>
<protein>
    <submittedName>
        <fullName evidence="1">Ferredoxin</fullName>
    </submittedName>
</protein>
<dbReference type="InterPro" id="IPR005560">
    <property type="entry name" value="Csp_YhjQ"/>
</dbReference>
<dbReference type="RefSeq" id="WP_310771781.1">
    <property type="nucleotide sequence ID" value="NZ_JBHRWR010000002.1"/>
</dbReference>
<dbReference type="EMBL" id="JBHRWR010000002">
    <property type="protein sequence ID" value="MFC3572128.1"/>
    <property type="molecule type" value="Genomic_DNA"/>
</dbReference>